<keyword evidence="3" id="KW-1185">Reference proteome</keyword>
<feature type="transmembrane region" description="Helical" evidence="1">
    <location>
        <begin position="292"/>
        <end position="311"/>
    </location>
</feature>
<proteinExistence type="predicted"/>
<keyword evidence="1" id="KW-1133">Transmembrane helix</keyword>
<organism evidence="2 3">
    <name type="scientific">Durusdinium trenchii</name>
    <dbReference type="NCBI Taxonomy" id="1381693"/>
    <lineage>
        <taxon>Eukaryota</taxon>
        <taxon>Sar</taxon>
        <taxon>Alveolata</taxon>
        <taxon>Dinophyceae</taxon>
        <taxon>Suessiales</taxon>
        <taxon>Symbiodiniaceae</taxon>
        <taxon>Durusdinium</taxon>
    </lineage>
</organism>
<dbReference type="Proteomes" id="UP001642484">
    <property type="component" value="Unassembled WGS sequence"/>
</dbReference>
<accession>A0ABP0NEZ3</accession>
<sequence length="897" mass="98782">MHIMLIPVPNVVGLLKWMVNVRKECGLDIHCHLEYFPPILTEPPPRFLPKLLEIDEEESSARLHYWGAVLLLSPVVMAGTCEAMRQFFRLTKMCIIITAGADSQSQQSSTYELLQNVDSEAASDTEIQDLATDDGRHPFKGPSVYFTVGIVCYHLVCADIVAVAVVNGWISTNHGGDFAWELWALWQQLCLWTLLVQNLARCVTMDSNALEVSTAKTVLLYTASFLSEPADTMKDWVVTGICLLYATKWIGFAVGAGLVGLELVAVAGGYTPQLIRISDKVHIRPPAIVLQAIYFAPLFLGVHLWVLFPALPCLPDSIRENRHLYSCMLMLPWCLVLSKISTPLLLDGGILAVFSMYVIVASYIQVNYHEECAKDLRKTYKAILELPLKPLSIAGETWWEWLQRQLSNVCVDFLSSSRLLIAWAEDWPQGILGLVIVLKNAEGIGFAGISAAISFSKGFLIPVLQRAMFEQRKLAVQEKLEALVSSQGLKACVKRLNLDQSSQVLTRGSLPKELQGLLKEPSVNLLKGLNVSDADLFQPIRELQQTWLQELERKPETLEEFENHVAASYLEKDASGEMAEKLSKAGYMRGDCRVVGFTALQCKKFGCFTAKKCKDAGFTAKECKDAGFTAKECEEAGFLLAEAGFSAKELQEDGFSARQCSDAGFTAKECKDAGYSAERCKDAGFSAKDFYDAGFSTIQCRILGFEKAVVYEARFSLEGWELDLTASDYRSEGFTALQCKKLGCFTAKACKDAGFTAKECKDAGFTAVDCKEAGFSVMECHNAGLNSKEASFPLRECLGVRLSHRTCKWLGYSVRDFKAAHLGLSATECKELGFPDSGLSALHCKEAGFSAKECKDGGFSALDCSQAGFSYQQCVEAGFSSTECKCAGLSTMFCFSC</sequence>
<keyword evidence="1" id="KW-0812">Transmembrane</keyword>
<dbReference type="PANTHER" id="PTHR47121:SF2">
    <property type="entry name" value="THYLAKOID LUMENAL PROTEIN TL20.3, CHLOROPLASTIC"/>
    <property type="match status" value="1"/>
</dbReference>
<feature type="transmembrane region" description="Helical" evidence="1">
    <location>
        <begin position="144"/>
        <end position="170"/>
    </location>
</feature>
<evidence type="ECO:0000313" key="2">
    <source>
        <dbReference type="EMBL" id="CAK9062033.1"/>
    </source>
</evidence>
<protein>
    <submittedName>
        <fullName evidence="2">Uncharacterized protein</fullName>
    </submittedName>
</protein>
<evidence type="ECO:0000256" key="1">
    <source>
        <dbReference type="SAM" id="Phobius"/>
    </source>
</evidence>
<dbReference type="PANTHER" id="PTHR47121">
    <property type="entry name" value="THYLAKOID LUMENAL PROTEIN TL20.3, CHLOROPLASTIC"/>
    <property type="match status" value="1"/>
</dbReference>
<reference evidence="2 3" key="1">
    <citation type="submission" date="2024-02" db="EMBL/GenBank/DDBJ databases">
        <authorList>
            <person name="Chen Y."/>
            <person name="Shah S."/>
            <person name="Dougan E. K."/>
            <person name="Thang M."/>
            <person name="Chan C."/>
        </authorList>
    </citation>
    <scope>NUCLEOTIDE SEQUENCE [LARGE SCALE GENOMIC DNA]</scope>
</reference>
<dbReference type="Pfam" id="PF25296">
    <property type="entry name" value="Decapeptide"/>
    <property type="match status" value="4"/>
</dbReference>
<feature type="transmembrane region" description="Helical" evidence="1">
    <location>
        <begin position="249"/>
        <end position="271"/>
    </location>
</feature>
<dbReference type="EMBL" id="CAXAMN010021662">
    <property type="protein sequence ID" value="CAK9062033.1"/>
    <property type="molecule type" value="Genomic_DNA"/>
</dbReference>
<name>A0ABP0NEZ3_9DINO</name>
<comment type="caution">
    <text evidence="2">The sequence shown here is derived from an EMBL/GenBank/DDBJ whole genome shotgun (WGS) entry which is preliminary data.</text>
</comment>
<evidence type="ECO:0000313" key="3">
    <source>
        <dbReference type="Proteomes" id="UP001642484"/>
    </source>
</evidence>
<gene>
    <name evidence="2" type="ORF">CCMP2556_LOCUS30510</name>
</gene>
<dbReference type="InterPro" id="IPR057481">
    <property type="entry name" value="Decapeptide"/>
</dbReference>
<dbReference type="InterPro" id="IPR053285">
    <property type="entry name" value="Thylakoid_lumenal_pentapeptide"/>
</dbReference>
<keyword evidence="1" id="KW-0472">Membrane</keyword>